<feature type="domain" description="YprB ribonuclease H-like" evidence="1">
    <location>
        <begin position="39"/>
        <end position="203"/>
    </location>
</feature>
<dbReference type="InterPro" id="IPR036397">
    <property type="entry name" value="RNaseH_sf"/>
</dbReference>
<dbReference type="Pfam" id="PF13482">
    <property type="entry name" value="RNase_H_2"/>
    <property type="match status" value="1"/>
</dbReference>
<name>A0A7V7UCP3_9FIRM</name>
<accession>A0A7V7UCP3</accession>
<dbReference type="AlphaFoldDB" id="A0A7V7UCP3"/>
<dbReference type="PANTHER" id="PTHR38462:SF1">
    <property type="entry name" value="YPRB RIBONUCLEASE H-LIKE DOMAIN-CONTAINING PROTEIN"/>
    <property type="match status" value="1"/>
</dbReference>
<dbReference type="Gene3D" id="3.30.420.10">
    <property type="entry name" value="Ribonuclease H-like superfamily/Ribonuclease H"/>
    <property type="match status" value="1"/>
</dbReference>
<dbReference type="OrthoDB" id="9790530at2"/>
<dbReference type="GO" id="GO:0003676">
    <property type="term" value="F:nucleic acid binding"/>
    <property type="evidence" value="ECO:0007669"/>
    <property type="project" value="InterPro"/>
</dbReference>
<reference evidence="2 3" key="2">
    <citation type="submission" date="2020-02" db="EMBL/GenBank/DDBJ databases">
        <title>Candidatus Galacturonibacter soehngenii shows hetero-acetogenic catabolism of galacturonic acid but lacks a canonical carbon monoxide dehydrogenase/acetyl-CoA synthase complex.</title>
        <authorList>
            <person name="Diender M."/>
            <person name="Stouten G.R."/>
            <person name="Petersen J.F."/>
            <person name="Nielsen P.H."/>
            <person name="Dueholm M.S."/>
            <person name="Pronk J.T."/>
            <person name="Van Loosdrecht M.C.M."/>
        </authorList>
    </citation>
    <scope>NUCLEOTIDE SEQUENCE [LARGE SCALE GENOMIC DNA]</scope>
    <source>
        <strain evidence="2">GalUA</strain>
    </source>
</reference>
<dbReference type="EMBL" id="WAGX01000004">
    <property type="protein sequence ID" value="KAB1439431.1"/>
    <property type="molecule type" value="Genomic_DNA"/>
</dbReference>
<dbReference type="Proteomes" id="UP000461768">
    <property type="component" value="Unassembled WGS sequence"/>
</dbReference>
<evidence type="ECO:0000313" key="3">
    <source>
        <dbReference type="Proteomes" id="UP000461768"/>
    </source>
</evidence>
<evidence type="ECO:0000313" key="2">
    <source>
        <dbReference type="EMBL" id="KAB1439431.1"/>
    </source>
</evidence>
<comment type="caution">
    <text evidence="2">The sequence shown here is derived from an EMBL/GenBank/DDBJ whole genome shotgun (WGS) entry which is preliminary data.</text>
</comment>
<reference evidence="2 3" key="1">
    <citation type="submission" date="2019-09" db="EMBL/GenBank/DDBJ databases">
        <authorList>
            <person name="Valk L.C."/>
        </authorList>
    </citation>
    <scope>NUCLEOTIDE SEQUENCE [LARGE SCALE GENOMIC DNA]</scope>
    <source>
        <strain evidence="2">GalUA</strain>
    </source>
</reference>
<protein>
    <recommendedName>
        <fullName evidence="1">YprB ribonuclease H-like domain-containing protein</fullName>
    </recommendedName>
</protein>
<keyword evidence="3" id="KW-1185">Reference proteome</keyword>
<sequence>MIMYIRTFDLHSDLDNLKGFHFILHQLLCKDELNPCDVLIFDIETTGFSPKNTFCYLIGCIYFQNNTFKLIQWFADSSQDEKEILEAFFEFSKDYKALLHYNGNGFDIPYLIQKSSNYELNQTFHLKESIDLYKLLSPYKKFFKLENLKQKTVETFLDITREDKFSGGQLIHVYSQYLIQPDEEAKRLLLLHNKEDLCGLFGLLPILSYHALFNGLFSVKGFDVKPYTDMYHEQQFEFFIELKLQVELPKRISYGTGDFYFIGNKNTGKLKIKVNSNELKYFYSNYKDYYYLPNEDIAIHKSVASFVNKEFRSKAKSSNCYIKKSGYFLPQHQTIVSPCFRENYNDKKTFFELTDDILNNEALIKKYVLHIFDVLIHNN</sequence>
<evidence type="ECO:0000259" key="1">
    <source>
        <dbReference type="Pfam" id="PF13482"/>
    </source>
</evidence>
<dbReference type="PANTHER" id="PTHR38462">
    <property type="entry name" value="EXONUCLEASE-LIKE PROTEIN"/>
    <property type="match status" value="1"/>
</dbReference>
<gene>
    <name evidence="2" type="ORF">F7O84_03270</name>
</gene>
<organism evidence="2 3">
    <name type="scientific">Candidatus Galacturonatibacter soehngenii</name>
    <dbReference type="NCBI Taxonomy" id="2307010"/>
    <lineage>
        <taxon>Bacteria</taxon>
        <taxon>Bacillati</taxon>
        <taxon>Bacillota</taxon>
        <taxon>Clostridia</taxon>
        <taxon>Lachnospirales</taxon>
        <taxon>Lachnospiraceae</taxon>
        <taxon>Candidatus Galacturonatibacter</taxon>
    </lineage>
</organism>
<dbReference type="SUPFAM" id="SSF53098">
    <property type="entry name" value="Ribonuclease H-like"/>
    <property type="match status" value="1"/>
</dbReference>
<dbReference type="InterPro" id="IPR038720">
    <property type="entry name" value="YprB_RNase_H-like_dom"/>
</dbReference>
<proteinExistence type="predicted"/>
<dbReference type="InterPro" id="IPR012337">
    <property type="entry name" value="RNaseH-like_sf"/>
</dbReference>